<dbReference type="InterPro" id="IPR042112">
    <property type="entry name" value="P_AcTrfase_dom2"/>
</dbReference>
<dbReference type="InterPro" id="IPR012188">
    <property type="entry name" value="ME_PTA"/>
</dbReference>
<dbReference type="Gene3D" id="3.40.50.10750">
    <property type="entry name" value="Isocitrate/Isopropylmalate dehydrogenase-like"/>
    <property type="match status" value="1"/>
</dbReference>
<dbReference type="EMBL" id="JBHSCZ010000002">
    <property type="protein sequence ID" value="MFC4263549.1"/>
    <property type="molecule type" value="Genomic_DNA"/>
</dbReference>
<evidence type="ECO:0000313" key="8">
    <source>
        <dbReference type="Proteomes" id="UP001595907"/>
    </source>
</evidence>
<dbReference type="InterPro" id="IPR037062">
    <property type="entry name" value="Malic_N_dom_sf"/>
</dbReference>
<dbReference type="InterPro" id="IPR002505">
    <property type="entry name" value="PTA_PTB"/>
</dbReference>
<dbReference type="InterPro" id="IPR045213">
    <property type="entry name" value="Malic_NAD-bd_bact_type"/>
</dbReference>
<feature type="domain" description="Malic enzyme NAD-binding" evidence="5">
    <location>
        <begin position="164"/>
        <end position="402"/>
    </location>
</feature>
<dbReference type="GO" id="GO:0004473">
    <property type="term" value="F:malate dehydrogenase (decarboxylating) (NADP+) activity"/>
    <property type="evidence" value="ECO:0007669"/>
    <property type="project" value="UniProtKB-EC"/>
</dbReference>
<dbReference type="EC" id="1.1.1.40" evidence="7"/>
<dbReference type="InterPro" id="IPR046346">
    <property type="entry name" value="Aminoacid_DH-like_N_sf"/>
</dbReference>
<keyword evidence="4" id="KW-0511">Multifunctional enzyme</keyword>
<dbReference type="SUPFAM" id="SSF53223">
    <property type="entry name" value="Aminoacid dehydrogenase-like, N-terminal domain"/>
    <property type="match status" value="1"/>
</dbReference>
<dbReference type="Gene3D" id="3.40.50.720">
    <property type="entry name" value="NAD(P)-binding Rossmann-like Domain"/>
    <property type="match status" value="1"/>
</dbReference>
<dbReference type="InterPro" id="IPR036291">
    <property type="entry name" value="NAD(P)-bd_dom_sf"/>
</dbReference>
<dbReference type="InterPro" id="IPR012301">
    <property type="entry name" value="Malic_N_dom"/>
</dbReference>
<dbReference type="PANTHER" id="PTHR43237">
    <property type="entry name" value="NADP-DEPENDENT MALIC ENZYME"/>
    <property type="match status" value="1"/>
</dbReference>
<evidence type="ECO:0000256" key="3">
    <source>
        <dbReference type="ARBA" id="ARBA00023002"/>
    </source>
</evidence>
<dbReference type="CDD" id="cd05311">
    <property type="entry name" value="NAD_bind_2_malic_enz"/>
    <property type="match status" value="1"/>
</dbReference>
<dbReference type="SMART" id="SM00919">
    <property type="entry name" value="Malic_M"/>
    <property type="match status" value="1"/>
</dbReference>
<name>A0ABV8QX68_9BACT</name>
<protein>
    <submittedName>
        <fullName evidence="7">NADP-dependent malic enzyme</fullName>
        <ecNumber evidence="7">1.1.1.40</ecNumber>
    </submittedName>
</protein>
<feature type="domain" description="Malic enzyme N-terminal" evidence="6">
    <location>
        <begin position="19"/>
        <end position="152"/>
    </location>
</feature>
<comment type="caution">
    <text evidence="7">The sequence shown here is derived from an EMBL/GenBank/DDBJ whole genome shotgun (WGS) entry which is preliminary data.</text>
</comment>
<dbReference type="Gene3D" id="3.40.50.10380">
    <property type="entry name" value="Malic enzyme, N-terminal domain"/>
    <property type="match status" value="1"/>
</dbReference>
<evidence type="ECO:0000256" key="4">
    <source>
        <dbReference type="ARBA" id="ARBA00023268"/>
    </source>
</evidence>
<dbReference type="PANTHER" id="PTHR43237:SF4">
    <property type="entry name" value="NADP-DEPENDENT MALIC ENZYME"/>
    <property type="match status" value="1"/>
</dbReference>
<evidence type="ECO:0000259" key="6">
    <source>
        <dbReference type="SMART" id="SM01274"/>
    </source>
</evidence>
<gene>
    <name evidence="7" type="ORF">ACFOWM_11700</name>
</gene>
<proteinExistence type="inferred from homology"/>
<dbReference type="Pfam" id="PF01515">
    <property type="entry name" value="PTA_PTB"/>
    <property type="match status" value="1"/>
</dbReference>
<evidence type="ECO:0000259" key="5">
    <source>
        <dbReference type="SMART" id="SM00919"/>
    </source>
</evidence>
<evidence type="ECO:0000256" key="2">
    <source>
        <dbReference type="ARBA" id="ARBA00008756"/>
    </source>
</evidence>
<dbReference type="InterPro" id="IPR042113">
    <property type="entry name" value="P_AcTrfase_dom1"/>
</dbReference>
<dbReference type="InterPro" id="IPR051674">
    <property type="entry name" value="Malate_Decarboxylase"/>
</dbReference>
<comment type="similarity">
    <text evidence="2">In the C-terminal section; belongs to the phosphate acetyltransferase and butyryltransferase family.</text>
</comment>
<keyword evidence="3 7" id="KW-0560">Oxidoreductase</keyword>
<dbReference type="Pfam" id="PF00390">
    <property type="entry name" value="malic"/>
    <property type="match status" value="1"/>
</dbReference>
<reference evidence="8" key="1">
    <citation type="journal article" date="2019" name="Int. J. Syst. Evol. Microbiol.">
        <title>The Global Catalogue of Microorganisms (GCM) 10K type strain sequencing project: providing services to taxonomists for standard genome sequencing and annotation.</title>
        <authorList>
            <consortium name="The Broad Institute Genomics Platform"/>
            <consortium name="The Broad Institute Genome Sequencing Center for Infectious Disease"/>
            <person name="Wu L."/>
            <person name="Ma J."/>
        </authorList>
    </citation>
    <scope>NUCLEOTIDE SEQUENCE [LARGE SCALE GENOMIC DNA]</scope>
    <source>
        <strain evidence="8">CECT 8289</strain>
    </source>
</reference>
<dbReference type="RefSeq" id="WP_379710270.1">
    <property type="nucleotide sequence ID" value="NZ_JBHSCZ010000002.1"/>
</dbReference>
<dbReference type="Pfam" id="PF03949">
    <property type="entry name" value="Malic_M"/>
    <property type="match status" value="1"/>
</dbReference>
<dbReference type="SUPFAM" id="SSF53659">
    <property type="entry name" value="Isocitrate/Isopropylmalate dehydrogenase-like"/>
    <property type="match status" value="1"/>
</dbReference>
<evidence type="ECO:0000313" key="7">
    <source>
        <dbReference type="EMBL" id="MFC4263549.1"/>
    </source>
</evidence>
<accession>A0ABV8QX68</accession>
<evidence type="ECO:0000256" key="1">
    <source>
        <dbReference type="ARBA" id="ARBA00007686"/>
    </source>
</evidence>
<dbReference type="SUPFAM" id="SSF51735">
    <property type="entry name" value="NAD(P)-binding Rossmann-fold domains"/>
    <property type="match status" value="1"/>
</dbReference>
<comment type="similarity">
    <text evidence="1">In the N-terminal section; belongs to the malic enzymes family.</text>
</comment>
<dbReference type="PIRSF" id="PIRSF036684">
    <property type="entry name" value="ME_PTA"/>
    <property type="match status" value="1"/>
</dbReference>
<dbReference type="SMART" id="SM01274">
    <property type="entry name" value="malic"/>
    <property type="match status" value="1"/>
</dbReference>
<sequence length="786" mass="86478">MAKELRKQLALEYHSKGRPGKIEVVPTKEAKTQRDLSLAYSPGVAEPCKEIANNPEDVYKYTAKGNLVGVISNGTAVLGLGNIGPEASKPVMEGKGVLFKIFADIDVFDIEINETDPKKFVEIVKALEPTFGGINLEDIKAPECFYIEQELKKQCNIPIMHDDQHGTAIISSAALLNALELQKKKIDKVHFVVNGAGAAATACMNLYVSLGAKPENFFVFDKDGILHSDRTDIPPVQLKFTKDKKFSNWDLARAMKDADVFLGLSVGNVVTPEMVKSMAKNPIVFAMANPEPEIMYDVAKESRKDLIMATGRSDTPNQVNNVLGFPYIFRGALDVRATGINEAMKLAAVKALADLAKTPVPDIVNLAYNEKNLSFGNDYIIPKPLDPRLLATVAPAVAKAAIESGVARKIITDWDAYKIEMNSRLGLDNQLSRAIGNKARQDPKRVVFADAENAKVLKTAQLVLEEKIGYPILLGDEKRIRKIAEDNSVDLEGMPIINPKDDDTEEMRKSFGEIFFEKRQRKGVNRYEANKAMKERNHFGCMMVETGVADCMISGLSRNYPDTIRPALQIIGTEPGIKKIAGMYLLFTKRGPLFLADTTVNFNPTAEELAEITLLVAREVRQFNIVPKVAMLSYSNFGSSDSPEARLVQDAHTIVKQKEPSLICDGEMQGILAFNKEILKDNYPFSELINGDVNTLIFPNLAAGNIAYNLLQEVGGADSIGPILLGLNKPVHVLQLGSSIRSIFNMVVIAVVDAQAKSKKGAITTPVTPEEIKRNKWWKSRTKNSA</sequence>
<dbReference type="InterPro" id="IPR012302">
    <property type="entry name" value="Malic_NAD-bd"/>
</dbReference>
<organism evidence="7 8">
    <name type="scientific">Ferruginibacter yonginensis</name>
    <dbReference type="NCBI Taxonomy" id="1310416"/>
    <lineage>
        <taxon>Bacteria</taxon>
        <taxon>Pseudomonadati</taxon>
        <taxon>Bacteroidota</taxon>
        <taxon>Chitinophagia</taxon>
        <taxon>Chitinophagales</taxon>
        <taxon>Chitinophagaceae</taxon>
        <taxon>Ferruginibacter</taxon>
    </lineage>
</organism>
<dbReference type="Gene3D" id="3.40.50.10950">
    <property type="match status" value="1"/>
</dbReference>
<keyword evidence="8" id="KW-1185">Reference proteome</keyword>
<dbReference type="Proteomes" id="UP001595907">
    <property type="component" value="Unassembled WGS sequence"/>
</dbReference>